<evidence type="ECO:0000313" key="4">
    <source>
        <dbReference type="Proteomes" id="UP000183090"/>
    </source>
</evidence>
<dbReference type="OrthoDB" id="5241360at2"/>
<organism evidence="2 4">
    <name type="scientific">Salinicoccus halodurans</name>
    <dbReference type="NCBI Taxonomy" id="407035"/>
    <lineage>
        <taxon>Bacteria</taxon>
        <taxon>Bacillati</taxon>
        <taxon>Bacillota</taxon>
        <taxon>Bacilli</taxon>
        <taxon>Bacillales</taxon>
        <taxon>Staphylococcaceae</taxon>
        <taxon>Salinicoccus</taxon>
    </lineage>
</organism>
<name>A0A0F7HIA2_9STAP</name>
<dbReference type="RefSeq" id="WP_046789462.1">
    <property type="nucleotide sequence ID" value="NZ_CP011366.1"/>
</dbReference>
<reference evidence="1 3" key="1">
    <citation type="journal article" date="2015" name="Int. J. Syst. Evol. Microbiol.">
        <title>Complete genome sequence of Salinicoccus halodurans H3B36, isolated from the Qaidam Basin in China.</title>
        <authorList>
            <person name="Jiang K."/>
            <person name="Xue Y."/>
            <person name="Ma Y."/>
        </authorList>
    </citation>
    <scope>NUCLEOTIDE SEQUENCE [LARGE SCALE GENOMIC DNA]</scope>
    <source>
        <strain evidence="1 3">H3B36</strain>
    </source>
</reference>
<sequence length="263" mass="30346">MSVVENIKKIKSKQDDIGVLTLYLNTDATDPGQSNGEWKIHLKNGMKELKEQVKDRDNPEELKALKKLLEKAEAEIYSKQKEMQRGYILIASADGELWRERILQVPVTTSIQWDKTADTQQVEELEQKFPETAIIVVQQADVTFIETELGTIQDEKYFSWDLERQSWVDYQEAVQPGERGSGKDEFQRRFNENQHRWYKDLAQSLSKELKERGLKGAYLVGSRESVSELESNMSGSHVRGTIARNLGSRPNHEILKEVYDTLI</sequence>
<protein>
    <submittedName>
        <fullName evidence="2">Uncharacterized protein</fullName>
    </submittedName>
</protein>
<dbReference type="AlphaFoldDB" id="A0A0F7HIA2"/>
<evidence type="ECO:0000313" key="3">
    <source>
        <dbReference type="Proteomes" id="UP000034029"/>
    </source>
</evidence>
<proteinExistence type="predicted"/>
<accession>A0A0F7HIA2</accession>
<dbReference type="EMBL" id="FOTB01000004">
    <property type="protein sequence ID" value="SFK83047.1"/>
    <property type="molecule type" value="Genomic_DNA"/>
</dbReference>
<reference evidence="3" key="2">
    <citation type="submission" date="2015-04" db="EMBL/GenBank/DDBJ databases">
        <title>Complete genome sequence of Salinicoccus halodurans strain H3B36, isolated from the Qaidam basin of China.</title>
        <authorList>
            <person name="Ma Y."/>
            <person name="Jiang K."/>
            <person name="Xue Y."/>
        </authorList>
    </citation>
    <scope>NUCLEOTIDE SEQUENCE [LARGE SCALE GENOMIC DNA]</scope>
    <source>
        <strain evidence="3">H3B36</strain>
    </source>
</reference>
<dbReference type="Pfam" id="PF18846">
    <property type="entry name" value="baeRF_family5"/>
    <property type="match status" value="1"/>
</dbReference>
<reference evidence="2 4" key="3">
    <citation type="submission" date="2016-10" db="EMBL/GenBank/DDBJ databases">
        <authorList>
            <person name="Varghese N."/>
            <person name="Submissions S."/>
        </authorList>
    </citation>
    <scope>NUCLEOTIDE SEQUENCE [LARGE SCALE GENOMIC DNA]</scope>
    <source>
        <strain evidence="2 4">CGMCC 1.6501</strain>
    </source>
</reference>
<dbReference type="EMBL" id="CP011366">
    <property type="protein sequence ID" value="AKG73271.1"/>
    <property type="molecule type" value="Genomic_DNA"/>
</dbReference>
<dbReference type="Proteomes" id="UP000034029">
    <property type="component" value="Chromosome"/>
</dbReference>
<dbReference type="KEGG" id="shv:AAT16_02990"/>
<evidence type="ECO:0000313" key="1">
    <source>
        <dbReference type="EMBL" id="AKG73271.1"/>
    </source>
</evidence>
<dbReference type="InterPro" id="IPR040983">
    <property type="entry name" value="Bact_RF_family5"/>
</dbReference>
<keyword evidence="3" id="KW-1185">Reference proteome</keyword>
<evidence type="ECO:0000313" key="2">
    <source>
        <dbReference type="EMBL" id="SFK83047.1"/>
    </source>
</evidence>
<gene>
    <name evidence="1" type="ORF">AAT16_02990</name>
    <name evidence="2" type="ORF">SAMN05216235_1925</name>
</gene>
<dbReference type="Proteomes" id="UP000183090">
    <property type="component" value="Unassembled WGS sequence"/>
</dbReference>